<evidence type="ECO:0000313" key="7">
    <source>
        <dbReference type="EMBL" id="RLN29023.1"/>
    </source>
</evidence>
<protein>
    <submittedName>
        <fullName evidence="7">DEAD-box ATP-dependent RNA helicase 40-like</fullName>
    </submittedName>
</protein>
<evidence type="ECO:0000256" key="2">
    <source>
        <dbReference type="ARBA" id="ARBA00022801"/>
    </source>
</evidence>
<evidence type="ECO:0000256" key="3">
    <source>
        <dbReference type="ARBA" id="ARBA00022806"/>
    </source>
</evidence>
<name>A0A3L6SXI0_PANMI</name>
<keyword evidence="4" id="KW-0067">ATP-binding</keyword>
<dbReference type="OrthoDB" id="1902637at2759"/>
<keyword evidence="3" id="KW-0347">Helicase</keyword>
<proteinExistence type="predicted"/>
<evidence type="ECO:0000256" key="5">
    <source>
        <dbReference type="SAM" id="MobiDB-lite"/>
    </source>
</evidence>
<reference evidence="8" key="1">
    <citation type="journal article" date="2019" name="Nat. Commun.">
        <title>The genome of broomcorn millet.</title>
        <authorList>
            <person name="Zou C."/>
            <person name="Miki D."/>
            <person name="Li D."/>
            <person name="Tang Q."/>
            <person name="Xiao L."/>
            <person name="Rajput S."/>
            <person name="Deng P."/>
            <person name="Jia W."/>
            <person name="Huang R."/>
            <person name="Zhang M."/>
            <person name="Sun Y."/>
            <person name="Hu J."/>
            <person name="Fu X."/>
            <person name="Schnable P.S."/>
            <person name="Li F."/>
            <person name="Zhang H."/>
            <person name="Feng B."/>
            <person name="Zhu X."/>
            <person name="Liu R."/>
            <person name="Schnable J.C."/>
            <person name="Zhu J.-K."/>
            <person name="Zhang H."/>
        </authorList>
    </citation>
    <scope>NUCLEOTIDE SEQUENCE [LARGE SCALE GENOMIC DNA]</scope>
</reference>
<dbReference type="Pfam" id="PF00270">
    <property type="entry name" value="DEAD"/>
    <property type="match status" value="1"/>
</dbReference>
<dbReference type="AlphaFoldDB" id="A0A3L6SXI0"/>
<accession>A0A3L6SXI0</accession>
<comment type="caution">
    <text evidence="7">The sequence shown here is derived from an EMBL/GenBank/DDBJ whole genome shotgun (WGS) entry which is preliminary data.</text>
</comment>
<dbReference type="EMBL" id="PQIB02000003">
    <property type="protein sequence ID" value="RLN29023.1"/>
    <property type="molecule type" value="Genomic_DNA"/>
</dbReference>
<feature type="region of interest" description="Disordered" evidence="5">
    <location>
        <begin position="1"/>
        <end position="125"/>
    </location>
</feature>
<dbReference type="SUPFAM" id="SSF52540">
    <property type="entry name" value="P-loop containing nucleoside triphosphate hydrolases"/>
    <property type="match status" value="1"/>
</dbReference>
<feature type="compositionally biased region" description="Basic residues" evidence="5">
    <location>
        <begin position="37"/>
        <end position="46"/>
    </location>
</feature>
<dbReference type="InterPro" id="IPR027417">
    <property type="entry name" value="P-loop_NTPase"/>
</dbReference>
<dbReference type="InterPro" id="IPR011545">
    <property type="entry name" value="DEAD/DEAH_box_helicase_dom"/>
</dbReference>
<organism evidence="7 8">
    <name type="scientific">Panicum miliaceum</name>
    <name type="common">Proso millet</name>
    <name type="synonym">Broomcorn millet</name>
    <dbReference type="NCBI Taxonomy" id="4540"/>
    <lineage>
        <taxon>Eukaryota</taxon>
        <taxon>Viridiplantae</taxon>
        <taxon>Streptophyta</taxon>
        <taxon>Embryophyta</taxon>
        <taxon>Tracheophyta</taxon>
        <taxon>Spermatophyta</taxon>
        <taxon>Magnoliopsida</taxon>
        <taxon>Liliopsida</taxon>
        <taxon>Poales</taxon>
        <taxon>Poaceae</taxon>
        <taxon>PACMAD clade</taxon>
        <taxon>Panicoideae</taxon>
        <taxon>Panicodae</taxon>
        <taxon>Paniceae</taxon>
        <taxon>Panicinae</taxon>
        <taxon>Panicum</taxon>
        <taxon>Panicum sect. Panicum</taxon>
    </lineage>
</organism>
<feature type="compositionally biased region" description="Basic residues" evidence="5">
    <location>
        <begin position="98"/>
        <end position="112"/>
    </location>
</feature>
<dbReference type="STRING" id="4540.A0A3L6SXI0"/>
<feature type="domain" description="DEAD/DEAH-box helicase" evidence="6">
    <location>
        <begin position="214"/>
        <end position="325"/>
    </location>
</feature>
<dbReference type="GO" id="GO:0004386">
    <property type="term" value="F:helicase activity"/>
    <property type="evidence" value="ECO:0007669"/>
    <property type="project" value="UniProtKB-KW"/>
</dbReference>
<feature type="compositionally biased region" description="Basic and acidic residues" evidence="5">
    <location>
        <begin position="63"/>
        <end position="74"/>
    </location>
</feature>
<dbReference type="GO" id="GO:0003676">
    <property type="term" value="F:nucleic acid binding"/>
    <property type="evidence" value="ECO:0007669"/>
    <property type="project" value="InterPro"/>
</dbReference>
<evidence type="ECO:0000256" key="1">
    <source>
        <dbReference type="ARBA" id="ARBA00022741"/>
    </source>
</evidence>
<evidence type="ECO:0000313" key="8">
    <source>
        <dbReference type="Proteomes" id="UP000275267"/>
    </source>
</evidence>
<feature type="compositionally biased region" description="Basic residues" evidence="5">
    <location>
        <begin position="10"/>
        <end position="20"/>
    </location>
</feature>
<dbReference type="GO" id="GO:0016787">
    <property type="term" value="F:hydrolase activity"/>
    <property type="evidence" value="ECO:0007669"/>
    <property type="project" value="UniProtKB-KW"/>
</dbReference>
<dbReference type="Proteomes" id="UP000275267">
    <property type="component" value="Unassembled WGS sequence"/>
</dbReference>
<evidence type="ECO:0000259" key="6">
    <source>
        <dbReference type="Pfam" id="PF00270"/>
    </source>
</evidence>
<evidence type="ECO:0000256" key="4">
    <source>
        <dbReference type="ARBA" id="ARBA00022840"/>
    </source>
</evidence>
<feature type="compositionally biased region" description="Basic and acidic residues" evidence="5">
    <location>
        <begin position="113"/>
        <end position="125"/>
    </location>
</feature>
<sequence length="554" mass="60669">MAKGDDALARKRNRVRRKRLRSSENAVSARVAAIIASKRRRKSGKRRGCEGMCFSLPTPDDPFNERHGKKRKDEEPTDDTAAVVAKDDNPKKKDPNTKKHPPAKAGTKTKSKAIRERATETEEGRVDFDRPSKFLVVCLNAIRDAVAPEDGGGSIHGAGDWGVELWRCCSAPVPSDVLDTSGSCATVEQTAWLVSTACDIVARKERLGMVVSCPFLLYLVPSQEKAARVRSICKPLKPLGIHSVSLHPGASIEHQISGLKTCEPEFLIATPERLLELVSLKAIDISCVSMMVIDGLKYFLDLSVSDKIFSIRDAISSNLQITIFTDPSDQSVATMAKNLLRGRITKLSINDSVSSQSAFVTQHVHFCPSEELKTLKVKEILEQILQSRAKKSSKVLLVAANKKNAQHLSSSLKLGNCTVTDDSHGNSFTICSSVGLMNVHVKDRENMAMTDIEEFETVLVVDLPPSVDEYVEILTGFARQMIGGEVHSIFCNTDAPVAKPLAELLANCSQLTAAELVATTKERVRELAAEHDDGLFTGQVACVVQQYEYARMVQ</sequence>
<gene>
    <name evidence="7" type="ORF">C2845_PM05G05600</name>
</gene>
<keyword evidence="1" id="KW-0547">Nucleotide-binding</keyword>
<feature type="compositionally biased region" description="Low complexity" evidence="5">
    <location>
        <begin position="26"/>
        <end position="36"/>
    </location>
</feature>
<dbReference type="GO" id="GO:0005524">
    <property type="term" value="F:ATP binding"/>
    <property type="evidence" value="ECO:0007669"/>
    <property type="project" value="UniProtKB-KW"/>
</dbReference>
<keyword evidence="2" id="KW-0378">Hydrolase</keyword>
<dbReference type="PANTHER" id="PTHR47960">
    <property type="entry name" value="DEAD-BOX ATP-DEPENDENT RNA HELICASE 50"/>
    <property type="match status" value="1"/>
</dbReference>
<keyword evidence="8" id="KW-1185">Reference proteome</keyword>
<dbReference type="Gene3D" id="3.40.50.300">
    <property type="entry name" value="P-loop containing nucleotide triphosphate hydrolases"/>
    <property type="match status" value="1"/>
</dbReference>
<feature type="compositionally biased region" description="Basic and acidic residues" evidence="5">
    <location>
        <begin position="85"/>
        <end position="97"/>
    </location>
</feature>